<keyword evidence="2" id="KW-1133">Transmembrane helix</keyword>
<evidence type="ECO:0000313" key="4">
    <source>
        <dbReference type="Proteomes" id="UP000003963"/>
    </source>
</evidence>
<evidence type="ECO:0000256" key="2">
    <source>
        <dbReference type="SAM" id="Phobius"/>
    </source>
</evidence>
<sequence length="200" mass="21798">MAVPGEPAPGVGRAAARVRRRDGGRMGEQRAVELVYRTTVDDMTEALRARARHTTQGRVARVAPVFGAVVLGIGIATAILTRGGERTPWLLLLAGAMVMFASHRQPVVQAKQFRELFDEQGESRVVVSETGIEMVTANSTTTLGWHMYPRYLETQGLFVLLSADKGATGLAVLPKRGVTGGPYEVDRLRNVFDQRLTRLA</sequence>
<dbReference type="AlphaFoldDB" id="D9WRU9"/>
<feature type="region of interest" description="Disordered" evidence="1">
    <location>
        <begin position="1"/>
        <end position="24"/>
    </location>
</feature>
<keyword evidence="4" id="KW-1185">Reference proteome</keyword>
<keyword evidence="2" id="KW-0472">Membrane</keyword>
<protein>
    <submittedName>
        <fullName evidence="3">Uncharacterized protein</fullName>
    </submittedName>
</protein>
<dbReference type="Proteomes" id="UP000003963">
    <property type="component" value="Unassembled WGS sequence"/>
</dbReference>
<name>D9WRU9_9ACTN</name>
<gene>
    <name evidence="3" type="ORF">SSOG_05933</name>
</gene>
<accession>D9WRU9</accession>
<evidence type="ECO:0000256" key="1">
    <source>
        <dbReference type="SAM" id="MobiDB-lite"/>
    </source>
</evidence>
<dbReference type="HOGENOM" id="CLU_116753_0_0_11"/>
<proteinExistence type="predicted"/>
<keyword evidence="2" id="KW-0812">Transmembrane</keyword>
<evidence type="ECO:0000313" key="3">
    <source>
        <dbReference type="EMBL" id="EFL26219.1"/>
    </source>
</evidence>
<dbReference type="STRING" id="457427.SSOG_05933"/>
<feature type="transmembrane region" description="Helical" evidence="2">
    <location>
        <begin position="59"/>
        <end position="80"/>
    </location>
</feature>
<dbReference type="EMBL" id="GG657754">
    <property type="protein sequence ID" value="EFL26219.1"/>
    <property type="molecule type" value="Genomic_DNA"/>
</dbReference>
<reference evidence="3 4" key="1">
    <citation type="submission" date="2009-02" db="EMBL/GenBank/DDBJ databases">
        <title>Annotation of Streptomyces hygroscopicus strain ATCC 53653.</title>
        <authorList>
            <consortium name="The Broad Institute Genome Sequencing Platform"/>
            <consortium name="Broad Institute Microbial Sequencing Center"/>
            <person name="Fischbach M."/>
            <person name="Godfrey P."/>
            <person name="Ward D."/>
            <person name="Young S."/>
            <person name="Zeng Q."/>
            <person name="Koehrsen M."/>
            <person name="Alvarado L."/>
            <person name="Berlin A.M."/>
            <person name="Bochicchio J."/>
            <person name="Borenstein D."/>
            <person name="Chapman S.B."/>
            <person name="Chen Z."/>
            <person name="Engels R."/>
            <person name="Freedman E."/>
            <person name="Gellesch M."/>
            <person name="Goldberg J."/>
            <person name="Griggs A."/>
            <person name="Gujja S."/>
            <person name="Heilman E.R."/>
            <person name="Heiman D.I."/>
            <person name="Hepburn T.A."/>
            <person name="Howarth C."/>
            <person name="Jen D."/>
            <person name="Larson L."/>
            <person name="Lewis B."/>
            <person name="Mehta T."/>
            <person name="Park D."/>
            <person name="Pearson M."/>
            <person name="Richards J."/>
            <person name="Roberts A."/>
            <person name="Saif S."/>
            <person name="Shea T.D."/>
            <person name="Shenoy N."/>
            <person name="Sisk P."/>
            <person name="Stolte C."/>
            <person name="Sykes S.N."/>
            <person name="Thomson T."/>
            <person name="Walk T."/>
            <person name="White J."/>
            <person name="Yandava C."/>
            <person name="Straight P."/>
            <person name="Clardy J."/>
            <person name="Hung D."/>
            <person name="Kolter R."/>
            <person name="Mekalanos J."/>
            <person name="Walker S."/>
            <person name="Walsh C.T."/>
            <person name="Wieland-Brown L.C."/>
            <person name="Haas B."/>
            <person name="Nusbaum C."/>
            <person name="Birren B."/>
        </authorList>
    </citation>
    <scope>NUCLEOTIDE SEQUENCE [LARGE SCALE GENOMIC DNA]</scope>
    <source>
        <strain evidence="3 4">ATCC 53653</strain>
    </source>
</reference>
<feature type="compositionally biased region" description="Low complexity" evidence="1">
    <location>
        <begin position="1"/>
        <end position="15"/>
    </location>
</feature>
<organism evidence="3 4">
    <name type="scientific">Streptomyces himastatinicus ATCC 53653</name>
    <dbReference type="NCBI Taxonomy" id="457427"/>
    <lineage>
        <taxon>Bacteria</taxon>
        <taxon>Bacillati</taxon>
        <taxon>Actinomycetota</taxon>
        <taxon>Actinomycetes</taxon>
        <taxon>Kitasatosporales</taxon>
        <taxon>Streptomycetaceae</taxon>
        <taxon>Streptomyces</taxon>
        <taxon>Streptomyces violaceusniger group</taxon>
    </lineage>
</organism>